<comment type="caution">
    <text evidence="2">The sequence shown here is derived from an EMBL/GenBank/DDBJ whole genome shotgun (WGS) entry which is preliminary data.</text>
</comment>
<dbReference type="Gene3D" id="3.40.50.880">
    <property type="match status" value="1"/>
</dbReference>
<evidence type="ECO:0000259" key="1">
    <source>
        <dbReference type="Pfam" id="PF06283"/>
    </source>
</evidence>
<keyword evidence="3" id="KW-1185">Reference proteome</keyword>
<dbReference type="Proteomes" id="UP000654345">
    <property type="component" value="Unassembled WGS sequence"/>
</dbReference>
<dbReference type="PANTHER" id="PTHR40469:SF2">
    <property type="entry name" value="GALACTOSE-BINDING DOMAIN-LIKE SUPERFAMILY PROTEIN"/>
    <property type="match status" value="1"/>
</dbReference>
<proteinExistence type="predicted"/>
<dbReference type="SUPFAM" id="SSF52317">
    <property type="entry name" value="Class I glutamine amidotransferase-like"/>
    <property type="match status" value="1"/>
</dbReference>
<organism evidence="2 3">
    <name type="scientific">Ktedonobacter robiniae</name>
    <dbReference type="NCBI Taxonomy" id="2778365"/>
    <lineage>
        <taxon>Bacteria</taxon>
        <taxon>Bacillati</taxon>
        <taxon>Chloroflexota</taxon>
        <taxon>Ktedonobacteria</taxon>
        <taxon>Ktedonobacterales</taxon>
        <taxon>Ktedonobacteraceae</taxon>
        <taxon>Ktedonobacter</taxon>
    </lineage>
</organism>
<dbReference type="InterPro" id="IPR029062">
    <property type="entry name" value="Class_I_gatase-like"/>
</dbReference>
<protein>
    <recommendedName>
        <fullName evidence="1">ThuA-like domain-containing protein</fullName>
    </recommendedName>
</protein>
<gene>
    <name evidence="2" type="ORF">KSB_56680</name>
</gene>
<name>A0ABQ3UWP9_9CHLR</name>
<evidence type="ECO:0000313" key="2">
    <source>
        <dbReference type="EMBL" id="GHO57193.1"/>
    </source>
</evidence>
<feature type="domain" description="ThuA-like" evidence="1">
    <location>
        <begin position="17"/>
        <end position="229"/>
    </location>
</feature>
<reference evidence="2 3" key="1">
    <citation type="journal article" date="2021" name="Int. J. Syst. Evol. Microbiol.">
        <title>Reticulibacter mediterranei gen. nov., sp. nov., within the new family Reticulibacteraceae fam. nov., and Ktedonospora formicarum gen. nov., sp. nov., Ktedonobacter robiniae sp. nov., Dictyobacter formicarum sp. nov. and Dictyobacter arantiisoli sp. nov., belonging to the class Ktedonobacteria.</title>
        <authorList>
            <person name="Yabe S."/>
            <person name="Zheng Y."/>
            <person name="Wang C.M."/>
            <person name="Sakai Y."/>
            <person name="Abe K."/>
            <person name="Yokota A."/>
            <person name="Donadio S."/>
            <person name="Cavaletti L."/>
            <person name="Monciardini P."/>
        </authorList>
    </citation>
    <scope>NUCLEOTIDE SEQUENCE [LARGE SCALE GENOMIC DNA]</scope>
    <source>
        <strain evidence="2 3">SOSP1-30</strain>
    </source>
</reference>
<dbReference type="InterPro" id="IPR029010">
    <property type="entry name" value="ThuA-like"/>
</dbReference>
<sequence length="234" mass="25967">MQQNRRSGSTPASSQVRLLIFSRTTGFRHASIPDGIASIKQMAAAQQVAVDATEDASTFTPANLMRYRAIIFLSTSGNVLDAAQKGAFEGYIRAGGGYVGIHSASDTEYNWPWYGQLVGAYFKNHPSRLQLARLMVEERYHSSTAKLPGSWTRVDEWYNFRSNPRSHVHVLLTIDETSYQGGEMNGDHPISWYHNFDGGRAWYTAMGHTSASFAEPLFRAHLWGGILYAAGLPS</sequence>
<accession>A0ABQ3UWP9</accession>
<evidence type="ECO:0000313" key="3">
    <source>
        <dbReference type="Proteomes" id="UP000654345"/>
    </source>
</evidence>
<dbReference type="Pfam" id="PF06283">
    <property type="entry name" value="ThuA"/>
    <property type="match status" value="1"/>
</dbReference>
<dbReference type="PANTHER" id="PTHR40469">
    <property type="entry name" value="SECRETED GLYCOSYL HYDROLASE"/>
    <property type="match status" value="1"/>
</dbReference>
<dbReference type="EMBL" id="BNJG01000002">
    <property type="protein sequence ID" value="GHO57193.1"/>
    <property type="molecule type" value="Genomic_DNA"/>
</dbReference>